<proteinExistence type="predicted"/>
<accession>A0A1I7T3B8</accession>
<dbReference type="STRING" id="1561998.A0A1I7T3B8"/>
<dbReference type="Proteomes" id="UP000095282">
    <property type="component" value="Unplaced"/>
</dbReference>
<keyword evidence="2" id="KW-1185">Reference proteome</keyword>
<keyword evidence="1" id="KW-0472">Membrane</keyword>
<evidence type="ECO:0000313" key="2">
    <source>
        <dbReference type="Proteomes" id="UP000095282"/>
    </source>
</evidence>
<reference evidence="3" key="1">
    <citation type="submission" date="2016-11" db="UniProtKB">
        <authorList>
            <consortium name="WormBaseParasite"/>
        </authorList>
    </citation>
    <scope>IDENTIFICATION</scope>
</reference>
<sequence length="82" mass="9487">MPKQDFSYQDMLGVVAVWCSFFIIIGIISVTCVNFYCIHEHDDVTSLEKWGRRKRLGIRLGVHSRAAIDDQIALQNFKKDKN</sequence>
<keyword evidence="1" id="KW-0812">Transmembrane</keyword>
<dbReference type="Pfam" id="PF21525">
    <property type="entry name" value="Nlp36"/>
    <property type="match status" value="1"/>
</dbReference>
<name>A0A1I7T3B8_9PELO</name>
<dbReference type="eggNOG" id="ENOG502TIDC">
    <property type="taxonomic scope" value="Eukaryota"/>
</dbReference>
<keyword evidence="1" id="KW-1133">Transmembrane helix</keyword>
<dbReference type="AlphaFoldDB" id="A0A1I7T3B8"/>
<evidence type="ECO:0000256" key="1">
    <source>
        <dbReference type="SAM" id="Phobius"/>
    </source>
</evidence>
<protein>
    <submittedName>
        <fullName evidence="3">Uncharacterized protein</fullName>
    </submittedName>
</protein>
<evidence type="ECO:0000313" key="3">
    <source>
        <dbReference type="WBParaSite" id="Csp11.Scaffold489.g2024.t1"/>
    </source>
</evidence>
<feature type="transmembrane region" description="Helical" evidence="1">
    <location>
        <begin position="12"/>
        <end position="36"/>
    </location>
</feature>
<organism evidence="2 3">
    <name type="scientific">Caenorhabditis tropicalis</name>
    <dbReference type="NCBI Taxonomy" id="1561998"/>
    <lineage>
        <taxon>Eukaryota</taxon>
        <taxon>Metazoa</taxon>
        <taxon>Ecdysozoa</taxon>
        <taxon>Nematoda</taxon>
        <taxon>Chromadorea</taxon>
        <taxon>Rhabditida</taxon>
        <taxon>Rhabditina</taxon>
        <taxon>Rhabditomorpha</taxon>
        <taxon>Rhabditoidea</taxon>
        <taxon>Rhabditidae</taxon>
        <taxon>Peloderinae</taxon>
        <taxon>Caenorhabditis</taxon>
    </lineage>
</organism>
<dbReference type="WBParaSite" id="Csp11.Scaffold489.g2024.t1">
    <property type="protein sequence ID" value="Csp11.Scaffold489.g2024.t1"/>
    <property type="gene ID" value="Csp11.Scaffold489.g2024"/>
</dbReference>